<dbReference type="Gene3D" id="3.40.640.10">
    <property type="entry name" value="Type I PLP-dependent aspartate aminotransferase-like (Major domain)"/>
    <property type="match status" value="1"/>
</dbReference>
<protein>
    <submittedName>
        <fullName evidence="8">PLP-dependent aminotransferase family protein</fullName>
    </submittedName>
</protein>
<dbReference type="EMBL" id="DVMU01000186">
    <property type="protein sequence ID" value="HIU34553.1"/>
    <property type="molecule type" value="Genomic_DNA"/>
</dbReference>
<comment type="caution">
    <text evidence="8">The sequence shown here is derived from an EMBL/GenBank/DDBJ whole genome shotgun (WGS) entry which is preliminary data.</text>
</comment>
<dbReference type="PANTHER" id="PTHR42790:SF19">
    <property type="entry name" value="KYNURENINE_ALPHA-AMINOADIPATE AMINOTRANSFERASE, MITOCHONDRIAL"/>
    <property type="match status" value="1"/>
</dbReference>
<dbReference type="CDD" id="cd00609">
    <property type="entry name" value="AAT_like"/>
    <property type="match status" value="1"/>
</dbReference>
<feature type="domain" description="Aminotransferase class I/classII large" evidence="7">
    <location>
        <begin position="32"/>
        <end position="384"/>
    </location>
</feature>
<evidence type="ECO:0000313" key="9">
    <source>
        <dbReference type="Proteomes" id="UP000824072"/>
    </source>
</evidence>
<evidence type="ECO:0000256" key="3">
    <source>
        <dbReference type="ARBA" id="ARBA00011738"/>
    </source>
</evidence>
<dbReference type="InterPro" id="IPR050859">
    <property type="entry name" value="Class-I_PLP-dep_aminotransf"/>
</dbReference>
<keyword evidence="6" id="KW-0663">Pyridoxal phosphate</keyword>
<organism evidence="8 9">
    <name type="scientific">Candidatus Pullichristensenella excrementigallinarum</name>
    <dbReference type="NCBI Taxonomy" id="2840907"/>
    <lineage>
        <taxon>Bacteria</taxon>
        <taxon>Bacillati</taxon>
        <taxon>Bacillota</taxon>
        <taxon>Clostridia</taxon>
        <taxon>Candidatus Pullichristensenella</taxon>
    </lineage>
</organism>
<evidence type="ECO:0000256" key="2">
    <source>
        <dbReference type="ARBA" id="ARBA00007441"/>
    </source>
</evidence>
<dbReference type="GO" id="GO:0008483">
    <property type="term" value="F:transaminase activity"/>
    <property type="evidence" value="ECO:0007669"/>
    <property type="project" value="UniProtKB-KW"/>
</dbReference>
<evidence type="ECO:0000313" key="8">
    <source>
        <dbReference type="EMBL" id="HIU34553.1"/>
    </source>
</evidence>
<dbReference type="Gene3D" id="3.90.1150.10">
    <property type="entry name" value="Aspartate Aminotransferase, domain 1"/>
    <property type="match status" value="1"/>
</dbReference>
<dbReference type="AlphaFoldDB" id="A0A9D1IC61"/>
<sequence>MKFTEDCIARHMRPITGSAIREIFKLLGKPGMISFAGGNPSNAALEPEVISELAVEVLQKYGTTLLQYGATEGFAPFIESAGEFLKETGVQAGPGELLPVQGGSQAWDLLLKAVIEPGDVILAEDPTFLGALQAMHIYNAKVVPIATDENGAIPEDVEEKIRAWKPKLMYIIPTFQNPSGVTLSLERRKKLAELANRYGVLLAEDDPYRDLRYSGEALPAIKSFDEEGWVVYMSSFSKYVSPGMRLGAAVANPVLLRKMTIGKQSADVHSPLITQAIVDAYLRKGLMPGHLRRICGDYKKQLDAMLAGFRFFPEGSKHTVPEGGLFVWATLPEGLDAKELLPRAVENNVAYVPGTFFYVNGEHENTLRLNFSNATIPEIESGMRKLGEALKA</sequence>
<comment type="similarity">
    <text evidence="2">Belongs to the class-I pyridoxal-phosphate-dependent aminotransferase family.</text>
</comment>
<dbReference type="InterPro" id="IPR015422">
    <property type="entry name" value="PyrdxlP-dep_Trfase_small"/>
</dbReference>
<name>A0A9D1IC61_9FIRM</name>
<evidence type="ECO:0000259" key="7">
    <source>
        <dbReference type="Pfam" id="PF00155"/>
    </source>
</evidence>
<dbReference type="Pfam" id="PF00155">
    <property type="entry name" value="Aminotran_1_2"/>
    <property type="match status" value="1"/>
</dbReference>
<reference evidence="8" key="2">
    <citation type="journal article" date="2021" name="PeerJ">
        <title>Extensive microbial diversity within the chicken gut microbiome revealed by metagenomics and culture.</title>
        <authorList>
            <person name="Gilroy R."/>
            <person name="Ravi A."/>
            <person name="Getino M."/>
            <person name="Pursley I."/>
            <person name="Horton D.L."/>
            <person name="Alikhan N.F."/>
            <person name="Baker D."/>
            <person name="Gharbi K."/>
            <person name="Hall N."/>
            <person name="Watson M."/>
            <person name="Adriaenssens E.M."/>
            <person name="Foster-Nyarko E."/>
            <person name="Jarju S."/>
            <person name="Secka A."/>
            <person name="Antonio M."/>
            <person name="Oren A."/>
            <person name="Chaudhuri R.R."/>
            <person name="La Ragione R."/>
            <person name="Hildebrand F."/>
            <person name="Pallen M.J."/>
        </authorList>
    </citation>
    <scope>NUCLEOTIDE SEQUENCE</scope>
    <source>
        <strain evidence="8">ChiHcec3-11533</strain>
    </source>
</reference>
<accession>A0A9D1IC61</accession>
<dbReference type="Proteomes" id="UP000824072">
    <property type="component" value="Unassembled WGS sequence"/>
</dbReference>
<dbReference type="FunFam" id="3.40.640.10:FF:000053">
    <property type="entry name" value="Aminotransferase, class I"/>
    <property type="match status" value="1"/>
</dbReference>
<dbReference type="PANTHER" id="PTHR42790">
    <property type="entry name" value="AMINOTRANSFERASE"/>
    <property type="match status" value="1"/>
</dbReference>
<keyword evidence="5" id="KW-0808">Transferase</keyword>
<dbReference type="GO" id="GO:1901605">
    <property type="term" value="P:alpha-amino acid metabolic process"/>
    <property type="evidence" value="ECO:0007669"/>
    <property type="project" value="TreeGrafter"/>
</dbReference>
<evidence type="ECO:0000256" key="6">
    <source>
        <dbReference type="ARBA" id="ARBA00022898"/>
    </source>
</evidence>
<evidence type="ECO:0000256" key="5">
    <source>
        <dbReference type="ARBA" id="ARBA00022679"/>
    </source>
</evidence>
<keyword evidence="4 8" id="KW-0032">Aminotransferase</keyword>
<evidence type="ECO:0000256" key="4">
    <source>
        <dbReference type="ARBA" id="ARBA00022576"/>
    </source>
</evidence>
<dbReference type="GO" id="GO:0030170">
    <property type="term" value="F:pyridoxal phosphate binding"/>
    <property type="evidence" value="ECO:0007669"/>
    <property type="project" value="InterPro"/>
</dbReference>
<comment type="subunit">
    <text evidence="3">Homodimer.</text>
</comment>
<comment type="cofactor">
    <cofactor evidence="1">
        <name>pyridoxal 5'-phosphate</name>
        <dbReference type="ChEBI" id="CHEBI:597326"/>
    </cofactor>
</comment>
<dbReference type="InterPro" id="IPR015424">
    <property type="entry name" value="PyrdxlP-dep_Trfase"/>
</dbReference>
<gene>
    <name evidence="8" type="ORF">IAB02_08320</name>
</gene>
<dbReference type="InterPro" id="IPR004839">
    <property type="entry name" value="Aminotransferase_I/II_large"/>
</dbReference>
<dbReference type="InterPro" id="IPR015421">
    <property type="entry name" value="PyrdxlP-dep_Trfase_major"/>
</dbReference>
<proteinExistence type="inferred from homology"/>
<evidence type="ECO:0000256" key="1">
    <source>
        <dbReference type="ARBA" id="ARBA00001933"/>
    </source>
</evidence>
<dbReference type="SUPFAM" id="SSF53383">
    <property type="entry name" value="PLP-dependent transferases"/>
    <property type="match status" value="1"/>
</dbReference>
<reference evidence="8" key="1">
    <citation type="submission" date="2020-10" db="EMBL/GenBank/DDBJ databases">
        <authorList>
            <person name="Gilroy R."/>
        </authorList>
    </citation>
    <scope>NUCLEOTIDE SEQUENCE</scope>
    <source>
        <strain evidence="8">ChiHcec3-11533</strain>
    </source>
</reference>